<dbReference type="PANTHER" id="PTHR42988:SF2">
    <property type="entry name" value="CYCLIC NUCLEOTIDE PHOSPHODIESTERASE CBUA0032-RELATED"/>
    <property type="match status" value="1"/>
</dbReference>
<evidence type="ECO:0000256" key="1">
    <source>
        <dbReference type="ARBA" id="ARBA00022723"/>
    </source>
</evidence>
<feature type="transmembrane region" description="Helical" evidence="5">
    <location>
        <begin position="35"/>
        <end position="53"/>
    </location>
</feature>
<proteinExistence type="inferred from homology"/>
<dbReference type="GO" id="GO:0046872">
    <property type="term" value="F:metal ion binding"/>
    <property type="evidence" value="ECO:0007669"/>
    <property type="project" value="UniProtKB-KW"/>
</dbReference>
<evidence type="ECO:0000256" key="4">
    <source>
        <dbReference type="ARBA" id="ARBA00025742"/>
    </source>
</evidence>
<dbReference type="SUPFAM" id="SSF56300">
    <property type="entry name" value="Metallo-dependent phosphatases"/>
    <property type="match status" value="1"/>
</dbReference>
<dbReference type="Proteomes" id="UP000182149">
    <property type="component" value="Unassembled WGS sequence"/>
</dbReference>
<gene>
    <name evidence="7" type="ORF">RU93_GL000771</name>
</gene>
<dbReference type="AlphaFoldDB" id="A0A1L8QPM2"/>
<feature type="domain" description="Calcineurin-like phosphoesterase" evidence="6">
    <location>
        <begin position="79"/>
        <end position="319"/>
    </location>
</feature>
<dbReference type="EMBL" id="JXKD01000016">
    <property type="protein sequence ID" value="OJG09440.1"/>
    <property type="molecule type" value="Genomic_DNA"/>
</dbReference>
<keyword evidence="8" id="KW-1185">Reference proteome</keyword>
<evidence type="ECO:0000259" key="6">
    <source>
        <dbReference type="Pfam" id="PF00149"/>
    </source>
</evidence>
<comment type="caution">
    <text evidence="7">The sequence shown here is derived from an EMBL/GenBank/DDBJ whole genome shotgun (WGS) entry which is preliminary data.</text>
</comment>
<accession>A0A1L8QPM2</accession>
<dbReference type="PANTHER" id="PTHR42988">
    <property type="entry name" value="PHOSPHOHYDROLASE"/>
    <property type="match status" value="1"/>
</dbReference>
<dbReference type="GO" id="GO:0016787">
    <property type="term" value="F:hydrolase activity"/>
    <property type="evidence" value="ECO:0007669"/>
    <property type="project" value="UniProtKB-KW"/>
</dbReference>
<organism evidence="7 8">
    <name type="scientific">Enterococcus aquimarinus</name>
    <dbReference type="NCBI Taxonomy" id="328396"/>
    <lineage>
        <taxon>Bacteria</taxon>
        <taxon>Bacillati</taxon>
        <taxon>Bacillota</taxon>
        <taxon>Bacilli</taxon>
        <taxon>Lactobacillales</taxon>
        <taxon>Enterococcaceae</taxon>
        <taxon>Enterococcus</taxon>
    </lineage>
</organism>
<sequence>MILLLLLIGNNKIFEALVSVMANLKGGIRLFRKRFLMLSLLLCGVISFFWLTGQTFIQSDVKQEEAQEKERLLQMDEPHFWIISDNHFFPDTFIEESAAFRAFEATALGNDLRYTETILNAFVQKALVEKPTGIIFTGDVTLNGEKAGLDRMVELLQPLQEAGILILAIPGNHDIYNGWAREFKNGDKITTHQISPQDFQRGFSDGYRLSQATDKHSLSYSLDAGAYRLFLLDSNIYADRFSKKEPVSHGRLSEETLAWLEAGLSDAKEKGKTPILFLHHNLLAHHEQMTDGFVLNNAPDVLSLVNQYEVPLALSGHTHLQNILQQVDPSNFYEISSGSFSAAGTSIGHLTLQENTIIYENESFDPLPYLDSQHLANPDLKNYSAYVTLKAQELGEEMARELFRSYAIDADTQLMKEVGEAYVFYFMGGSQLTPLEKEARLARLQESLPRKADSSLLESYRQLLDAANWEAHHHLVIQP</sequence>
<evidence type="ECO:0000313" key="8">
    <source>
        <dbReference type="Proteomes" id="UP000182149"/>
    </source>
</evidence>
<protein>
    <recommendedName>
        <fullName evidence="6">Calcineurin-like phosphoesterase domain-containing protein</fullName>
    </recommendedName>
</protein>
<dbReference type="STRING" id="328396.RU93_GL000771"/>
<keyword evidence="5" id="KW-1133">Transmembrane helix</keyword>
<keyword evidence="2" id="KW-0378">Hydrolase</keyword>
<evidence type="ECO:0000256" key="2">
    <source>
        <dbReference type="ARBA" id="ARBA00022801"/>
    </source>
</evidence>
<keyword evidence="1" id="KW-0479">Metal-binding</keyword>
<evidence type="ECO:0000256" key="3">
    <source>
        <dbReference type="ARBA" id="ARBA00023004"/>
    </source>
</evidence>
<keyword evidence="3" id="KW-0408">Iron</keyword>
<comment type="similarity">
    <text evidence="4">Belongs to the cyclic nucleotide phosphodiesterase class-III family.</text>
</comment>
<dbReference type="InterPro" id="IPR004843">
    <property type="entry name" value="Calcineurin-like_PHP"/>
</dbReference>
<evidence type="ECO:0000256" key="5">
    <source>
        <dbReference type="SAM" id="Phobius"/>
    </source>
</evidence>
<dbReference type="InterPro" id="IPR029052">
    <property type="entry name" value="Metallo-depent_PP-like"/>
</dbReference>
<keyword evidence="5" id="KW-0472">Membrane</keyword>
<dbReference type="Gene3D" id="3.60.21.10">
    <property type="match status" value="1"/>
</dbReference>
<dbReference type="InterPro" id="IPR050884">
    <property type="entry name" value="CNP_phosphodiesterase-III"/>
</dbReference>
<evidence type="ECO:0000313" key="7">
    <source>
        <dbReference type="EMBL" id="OJG09440.1"/>
    </source>
</evidence>
<keyword evidence="5" id="KW-0812">Transmembrane</keyword>
<dbReference type="Pfam" id="PF00149">
    <property type="entry name" value="Metallophos"/>
    <property type="match status" value="1"/>
</dbReference>
<name>A0A1L8QPM2_9ENTE</name>
<reference evidence="7 8" key="1">
    <citation type="submission" date="2014-12" db="EMBL/GenBank/DDBJ databases">
        <title>Draft genome sequences of 29 type strains of Enterococci.</title>
        <authorList>
            <person name="Zhong Z."/>
            <person name="Sun Z."/>
            <person name="Liu W."/>
            <person name="Zhang W."/>
            <person name="Zhang H."/>
        </authorList>
    </citation>
    <scope>NUCLEOTIDE SEQUENCE [LARGE SCALE GENOMIC DNA]</scope>
    <source>
        <strain evidence="7 8">DSM 17690</strain>
    </source>
</reference>